<evidence type="ECO:0000313" key="1">
    <source>
        <dbReference type="EMBL" id="RZB41151.1"/>
    </source>
</evidence>
<accession>A0A445EXT8</accession>
<evidence type="ECO:0000313" key="2">
    <source>
        <dbReference type="Proteomes" id="UP000289340"/>
    </source>
</evidence>
<keyword evidence="2" id="KW-1185">Reference proteome</keyword>
<protein>
    <submittedName>
        <fullName evidence="1">Uncharacterized protein</fullName>
    </submittedName>
</protein>
<gene>
    <name evidence="1" type="ORF">D0Y65_055440</name>
</gene>
<dbReference type="AlphaFoldDB" id="A0A445EXT8"/>
<sequence>MKFMKLGTRPDTFYSEQATRQLGPRLLGRTDDSGVKEFHRRDGFEVASADKMAKSCMVYFEMHLSLRKKIITKAFNGTIIVVEDDKGPERGMPSFNSELPNSNSWELEKRIDVIP</sequence>
<reference evidence="1 2" key="1">
    <citation type="submission" date="2018-09" db="EMBL/GenBank/DDBJ databases">
        <title>A high-quality reference genome of wild soybean provides a powerful tool to mine soybean genomes.</title>
        <authorList>
            <person name="Xie M."/>
            <person name="Chung C.Y.L."/>
            <person name="Li M.-W."/>
            <person name="Wong F.-L."/>
            <person name="Chan T.-F."/>
            <person name="Lam H.-M."/>
        </authorList>
    </citation>
    <scope>NUCLEOTIDE SEQUENCE [LARGE SCALE GENOMIC DNA]</scope>
    <source>
        <strain evidence="2">cv. W05</strain>
        <tissue evidence="1">Hypocotyl of etiolated seedlings</tissue>
    </source>
</reference>
<proteinExistence type="predicted"/>
<organism evidence="1 2">
    <name type="scientific">Glycine soja</name>
    <name type="common">Wild soybean</name>
    <dbReference type="NCBI Taxonomy" id="3848"/>
    <lineage>
        <taxon>Eukaryota</taxon>
        <taxon>Viridiplantae</taxon>
        <taxon>Streptophyta</taxon>
        <taxon>Embryophyta</taxon>
        <taxon>Tracheophyta</taxon>
        <taxon>Spermatophyta</taxon>
        <taxon>Magnoliopsida</taxon>
        <taxon>eudicotyledons</taxon>
        <taxon>Gunneridae</taxon>
        <taxon>Pentapetalae</taxon>
        <taxon>rosids</taxon>
        <taxon>fabids</taxon>
        <taxon>Fabales</taxon>
        <taxon>Fabaceae</taxon>
        <taxon>Papilionoideae</taxon>
        <taxon>50 kb inversion clade</taxon>
        <taxon>NPAAA clade</taxon>
        <taxon>indigoferoid/millettioid clade</taxon>
        <taxon>Phaseoleae</taxon>
        <taxon>Glycine</taxon>
        <taxon>Glycine subgen. Soja</taxon>
    </lineage>
</organism>
<dbReference type="EMBL" id="QZWG01001086">
    <property type="protein sequence ID" value="RZB41150.1"/>
    <property type="molecule type" value="Genomic_DNA"/>
</dbReference>
<dbReference type="Proteomes" id="UP000289340">
    <property type="component" value="Unassembled WGS sequence"/>
</dbReference>
<dbReference type="EMBL" id="QZWG01001086">
    <property type="protein sequence ID" value="RZB41151.1"/>
    <property type="molecule type" value="Genomic_DNA"/>
</dbReference>
<comment type="caution">
    <text evidence="1">The sequence shown here is derived from an EMBL/GenBank/DDBJ whole genome shotgun (WGS) entry which is preliminary data.</text>
</comment>
<name>A0A445EXT8_GLYSO</name>